<accession>A0A0P7BAM5</accession>
<evidence type="ECO:0000313" key="2">
    <source>
        <dbReference type="Proteomes" id="UP000050424"/>
    </source>
</evidence>
<dbReference type="OrthoDB" id="10672968at2759"/>
<name>A0A0P7BAM5_9HYPO</name>
<dbReference type="AlphaFoldDB" id="A0A0P7BAM5"/>
<evidence type="ECO:0000313" key="1">
    <source>
        <dbReference type="EMBL" id="KPM42675.1"/>
    </source>
</evidence>
<organism evidence="1 2">
    <name type="scientific">Neonectria ditissima</name>
    <dbReference type="NCBI Taxonomy" id="78410"/>
    <lineage>
        <taxon>Eukaryota</taxon>
        <taxon>Fungi</taxon>
        <taxon>Dikarya</taxon>
        <taxon>Ascomycota</taxon>
        <taxon>Pezizomycotina</taxon>
        <taxon>Sordariomycetes</taxon>
        <taxon>Hypocreomycetidae</taxon>
        <taxon>Hypocreales</taxon>
        <taxon>Nectriaceae</taxon>
        <taxon>Neonectria</taxon>
    </lineage>
</organism>
<keyword evidence="2" id="KW-1185">Reference proteome</keyword>
<dbReference type="EMBL" id="LKCW01000044">
    <property type="protein sequence ID" value="KPM42675.1"/>
    <property type="molecule type" value="Genomic_DNA"/>
</dbReference>
<reference evidence="1 2" key="1">
    <citation type="submission" date="2015-09" db="EMBL/GenBank/DDBJ databases">
        <title>Draft genome of a European isolate of the apple canker pathogen Neonectria ditissima.</title>
        <authorList>
            <person name="Gomez-Cortecero A."/>
            <person name="Harrison R.J."/>
            <person name="Armitage A.D."/>
        </authorList>
    </citation>
    <scope>NUCLEOTIDE SEQUENCE [LARGE SCALE GENOMIC DNA]</scope>
    <source>
        <strain evidence="1 2">R09/05</strain>
    </source>
</reference>
<dbReference type="Proteomes" id="UP000050424">
    <property type="component" value="Unassembled WGS sequence"/>
</dbReference>
<proteinExistence type="predicted"/>
<gene>
    <name evidence="1" type="ORF">AK830_g3849</name>
</gene>
<comment type="caution">
    <text evidence="1">The sequence shown here is derived from an EMBL/GenBank/DDBJ whole genome shotgun (WGS) entry which is preliminary data.</text>
</comment>
<protein>
    <submittedName>
        <fullName evidence="1">Uncharacterized protein</fullName>
    </submittedName>
</protein>
<sequence length="205" mass="22631">MAPKFDHMPSPRIELKISVPKDLSTPETYFGHRTETGSASLNYNIVVRLEAGLPSGGYLRRFPFALAVPPRRLALVEAYLRVALFAVLLSLPLSPSLSPVRNRVKKTKAINHLRSKSSPTVYTAVQRSLIDLIEAGPASLPPSEDEQRGYYYGLPSRPRLVPVRDRVEKTKAVNHSRSKSSPAVRAAVQRSLIDFNKALTGLGAY</sequence>